<feature type="transmembrane region" description="Helical" evidence="1">
    <location>
        <begin position="58"/>
        <end position="75"/>
    </location>
</feature>
<dbReference type="Pfam" id="PF11992">
    <property type="entry name" value="TgpA_N"/>
    <property type="match status" value="1"/>
</dbReference>
<dbReference type="AlphaFoldDB" id="A0A2I6S8K5"/>
<dbReference type="InterPro" id="IPR002931">
    <property type="entry name" value="Transglutaminase-like"/>
</dbReference>
<protein>
    <submittedName>
        <fullName evidence="3">DUF3488 domain-containing protein</fullName>
    </submittedName>
</protein>
<dbReference type="Pfam" id="PF01841">
    <property type="entry name" value="Transglut_core"/>
    <property type="match status" value="1"/>
</dbReference>
<sequence length="684" mass="74561">MAGSRAPADAPICPPVWRDSPSPGAAVARNVRRVAPRAASLWLFATALVTVVPHMAYLPLWTSGACALLLAWHLARARSDGARTDRVHRLAMLLVALAVALAVRMDFGYFFGKAPGIAMLATLLCLKLLEGNSPRDVRAGVLLAFFLQLALFFDDQTLMAALFALGGALCAAATMLALEDPEPSPWRTLRSGATLMLQALPFLIVLFMLFPRLPGPLWGMPRDAWEGMTGLSEEMAPGSIAELGLSSEIALRADFSDALPPPSQRYWRGPVLSEFDGRVWRMARNARLAQPAYAPAGPAIDYVLTVEPHNKRWLLALDFPGAASDGEVAYGSEYTLLAERPLRTRAQLALQAYPETVVGLAESPAVLDAATRLPESGSPRTRALVAELAADTDDASQILDRVLAWFSTNALTYTLAPPLLEDDPVDEFLFDARSGFCEHFSSAFVFMMRAAGVPARVVTGYQGGTVNRVDGTLVVRQSDAHAWAELWLPGRGWVRVDPTALAAPSRIESGVSAALPAGETRPLMMREGVAAEALRALRDRWEALGNAWNRNVVGYDRQRQGDLLQELGVERPDWRTLAIALGAGLGLLMLALLAWALHQRRPGDDLDRLWRRFGARLARRGLARLPSEGPIDYAERVAQALPERAREVRVIARSYARLRYGPPSANAAALTRELAQRIREFSPQ</sequence>
<dbReference type="PANTHER" id="PTHR42736">
    <property type="entry name" value="PROTEIN-GLUTAMINE GAMMA-GLUTAMYLTRANSFERASE"/>
    <property type="match status" value="1"/>
</dbReference>
<keyword evidence="1" id="KW-0472">Membrane</keyword>
<proteinExistence type="predicted"/>
<name>A0A2I6S8K5_9RHOO</name>
<accession>A0A2I6S8K5</accession>
<keyword evidence="4" id="KW-1185">Reference proteome</keyword>
<evidence type="ECO:0000313" key="4">
    <source>
        <dbReference type="Proteomes" id="UP000242205"/>
    </source>
</evidence>
<evidence type="ECO:0000259" key="2">
    <source>
        <dbReference type="SMART" id="SM00460"/>
    </source>
</evidence>
<dbReference type="InterPro" id="IPR038765">
    <property type="entry name" value="Papain-like_cys_pep_sf"/>
</dbReference>
<feature type="transmembrane region" description="Helical" evidence="1">
    <location>
        <begin position="577"/>
        <end position="598"/>
    </location>
</feature>
<feature type="transmembrane region" description="Helical" evidence="1">
    <location>
        <begin position="34"/>
        <end position="52"/>
    </location>
</feature>
<keyword evidence="1" id="KW-0812">Transmembrane</keyword>
<dbReference type="Pfam" id="PF13559">
    <property type="entry name" value="DUF4129"/>
    <property type="match status" value="1"/>
</dbReference>
<gene>
    <name evidence="3" type="ORF">C0099_11945</name>
</gene>
<dbReference type="OrthoDB" id="9804872at2"/>
<dbReference type="InterPro" id="IPR052901">
    <property type="entry name" value="Bact_TGase-like"/>
</dbReference>
<dbReference type="EMBL" id="CP025682">
    <property type="protein sequence ID" value="AUN95578.1"/>
    <property type="molecule type" value="Genomic_DNA"/>
</dbReference>
<dbReference type="Proteomes" id="UP000242205">
    <property type="component" value="Chromosome"/>
</dbReference>
<dbReference type="SMART" id="SM00460">
    <property type="entry name" value="TGc"/>
    <property type="match status" value="1"/>
</dbReference>
<feature type="domain" description="Transglutaminase-like" evidence="2">
    <location>
        <begin position="429"/>
        <end position="500"/>
    </location>
</feature>
<reference evidence="3 4" key="1">
    <citation type="submission" date="2018-01" db="EMBL/GenBank/DDBJ databases">
        <authorList>
            <person name="Fu G.-Y."/>
        </authorList>
    </citation>
    <scope>NUCLEOTIDE SEQUENCE [LARGE SCALE GENOMIC DNA]</scope>
    <source>
        <strain evidence="3 4">SY39</strain>
    </source>
</reference>
<feature type="transmembrane region" description="Helical" evidence="1">
    <location>
        <begin position="87"/>
        <end position="103"/>
    </location>
</feature>
<organism evidence="3 4">
    <name type="scientific">Pseudazoarcus pumilus</name>
    <dbReference type="NCBI Taxonomy" id="2067960"/>
    <lineage>
        <taxon>Bacteria</taxon>
        <taxon>Pseudomonadati</taxon>
        <taxon>Pseudomonadota</taxon>
        <taxon>Betaproteobacteria</taxon>
        <taxon>Rhodocyclales</taxon>
        <taxon>Zoogloeaceae</taxon>
        <taxon>Pseudazoarcus</taxon>
    </lineage>
</organism>
<dbReference type="InterPro" id="IPR021878">
    <property type="entry name" value="TgpA_N"/>
</dbReference>
<feature type="transmembrane region" description="Helical" evidence="1">
    <location>
        <begin position="159"/>
        <end position="178"/>
    </location>
</feature>
<dbReference type="KEGG" id="atw:C0099_11945"/>
<evidence type="ECO:0000313" key="3">
    <source>
        <dbReference type="EMBL" id="AUN95578.1"/>
    </source>
</evidence>
<feature type="transmembrane region" description="Helical" evidence="1">
    <location>
        <begin position="190"/>
        <end position="210"/>
    </location>
</feature>
<evidence type="ECO:0000256" key="1">
    <source>
        <dbReference type="SAM" id="Phobius"/>
    </source>
</evidence>
<dbReference type="Gene3D" id="3.10.620.30">
    <property type="match status" value="1"/>
</dbReference>
<dbReference type="InterPro" id="IPR025403">
    <property type="entry name" value="TgpA-like_C"/>
</dbReference>
<dbReference type="PANTHER" id="PTHR42736:SF1">
    <property type="entry name" value="PROTEIN-GLUTAMINE GAMMA-GLUTAMYLTRANSFERASE"/>
    <property type="match status" value="1"/>
</dbReference>
<keyword evidence="1" id="KW-1133">Transmembrane helix</keyword>
<dbReference type="SUPFAM" id="SSF54001">
    <property type="entry name" value="Cysteine proteinases"/>
    <property type="match status" value="1"/>
</dbReference>